<proteinExistence type="predicted"/>
<protein>
    <submittedName>
        <fullName evidence="1">Uncharacterized protein</fullName>
    </submittedName>
</protein>
<dbReference type="EMBL" id="KN831955">
    <property type="protein sequence ID" value="KIO09211.1"/>
    <property type="molecule type" value="Genomic_DNA"/>
</dbReference>
<dbReference type="AlphaFoldDB" id="A0A0C3PKM1"/>
<reference evidence="1 2" key="1">
    <citation type="submission" date="2014-04" db="EMBL/GenBank/DDBJ databases">
        <authorList>
            <consortium name="DOE Joint Genome Institute"/>
            <person name="Kuo A."/>
            <person name="Kohler A."/>
            <person name="Costa M.D."/>
            <person name="Nagy L.G."/>
            <person name="Floudas D."/>
            <person name="Copeland A."/>
            <person name="Barry K.W."/>
            <person name="Cichocki N."/>
            <person name="Veneault-Fourrey C."/>
            <person name="LaButti K."/>
            <person name="Lindquist E.A."/>
            <person name="Lipzen A."/>
            <person name="Lundell T."/>
            <person name="Morin E."/>
            <person name="Murat C."/>
            <person name="Sun H."/>
            <person name="Tunlid A."/>
            <person name="Henrissat B."/>
            <person name="Grigoriev I.V."/>
            <person name="Hibbett D.S."/>
            <person name="Martin F."/>
            <person name="Nordberg H.P."/>
            <person name="Cantor M.N."/>
            <person name="Hua S.X."/>
        </authorList>
    </citation>
    <scope>NUCLEOTIDE SEQUENCE [LARGE SCALE GENOMIC DNA]</scope>
    <source>
        <strain evidence="1 2">Marx 270</strain>
    </source>
</reference>
<sequence>MHNGNGSASALGSVITCNKTGTVKSYPLRETRTHGKDTESRAGNLGCRCEKCKLVGKARGNRALLLE</sequence>
<organism evidence="1 2">
    <name type="scientific">Pisolithus tinctorius Marx 270</name>
    <dbReference type="NCBI Taxonomy" id="870435"/>
    <lineage>
        <taxon>Eukaryota</taxon>
        <taxon>Fungi</taxon>
        <taxon>Dikarya</taxon>
        <taxon>Basidiomycota</taxon>
        <taxon>Agaricomycotina</taxon>
        <taxon>Agaricomycetes</taxon>
        <taxon>Agaricomycetidae</taxon>
        <taxon>Boletales</taxon>
        <taxon>Sclerodermatineae</taxon>
        <taxon>Pisolithaceae</taxon>
        <taxon>Pisolithus</taxon>
    </lineage>
</organism>
<evidence type="ECO:0000313" key="1">
    <source>
        <dbReference type="EMBL" id="KIO09211.1"/>
    </source>
</evidence>
<dbReference type="InParanoid" id="A0A0C3PKM1"/>
<dbReference type="Proteomes" id="UP000054217">
    <property type="component" value="Unassembled WGS sequence"/>
</dbReference>
<keyword evidence="2" id="KW-1185">Reference proteome</keyword>
<reference evidence="2" key="2">
    <citation type="submission" date="2015-01" db="EMBL/GenBank/DDBJ databases">
        <title>Evolutionary Origins and Diversification of the Mycorrhizal Mutualists.</title>
        <authorList>
            <consortium name="DOE Joint Genome Institute"/>
            <consortium name="Mycorrhizal Genomics Consortium"/>
            <person name="Kohler A."/>
            <person name="Kuo A."/>
            <person name="Nagy L.G."/>
            <person name="Floudas D."/>
            <person name="Copeland A."/>
            <person name="Barry K.W."/>
            <person name="Cichocki N."/>
            <person name="Veneault-Fourrey C."/>
            <person name="LaButti K."/>
            <person name="Lindquist E.A."/>
            <person name="Lipzen A."/>
            <person name="Lundell T."/>
            <person name="Morin E."/>
            <person name="Murat C."/>
            <person name="Riley R."/>
            <person name="Ohm R."/>
            <person name="Sun H."/>
            <person name="Tunlid A."/>
            <person name="Henrissat B."/>
            <person name="Grigoriev I.V."/>
            <person name="Hibbett D.S."/>
            <person name="Martin F."/>
        </authorList>
    </citation>
    <scope>NUCLEOTIDE SEQUENCE [LARGE SCALE GENOMIC DNA]</scope>
    <source>
        <strain evidence="2">Marx 270</strain>
    </source>
</reference>
<accession>A0A0C3PKM1</accession>
<evidence type="ECO:0000313" key="2">
    <source>
        <dbReference type="Proteomes" id="UP000054217"/>
    </source>
</evidence>
<gene>
    <name evidence="1" type="ORF">M404DRAFT_308619</name>
</gene>
<name>A0A0C3PKM1_PISTI</name>
<dbReference type="HOGENOM" id="CLU_2813411_0_0_1"/>